<reference evidence="1 2" key="1">
    <citation type="submission" date="2017-08" db="EMBL/GenBank/DDBJ databases">
        <title>Mesorhizobium wenxinae sp. nov., a novel rhizobial species isolated from root nodules of chickpea (Cicer arietinum L.).</title>
        <authorList>
            <person name="Zhang J."/>
        </authorList>
    </citation>
    <scope>NUCLEOTIDE SEQUENCE [LARGE SCALE GENOMIC DNA]</scope>
    <source>
        <strain evidence="1 2">SDW018</strain>
    </source>
</reference>
<name>A0A271LHG8_9HYPH</name>
<protein>
    <submittedName>
        <fullName evidence="1">Uncharacterized protein</fullName>
    </submittedName>
</protein>
<evidence type="ECO:0000313" key="2">
    <source>
        <dbReference type="Proteomes" id="UP000216442"/>
    </source>
</evidence>
<gene>
    <name evidence="1" type="ORF">CIT26_21215</name>
</gene>
<dbReference type="AlphaFoldDB" id="A0A271LHG8"/>
<dbReference type="EMBL" id="NPKJ01000058">
    <property type="protein sequence ID" value="PAQ07563.1"/>
    <property type="molecule type" value="Genomic_DNA"/>
</dbReference>
<organism evidence="1 2">
    <name type="scientific">Mesorhizobium temperatum</name>
    <dbReference type="NCBI Taxonomy" id="241416"/>
    <lineage>
        <taxon>Bacteria</taxon>
        <taxon>Pseudomonadati</taxon>
        <taxon>Pseudomonadota</taxon>
        <taxon>Alphaproteobacteria</taxon>
        <taxon>Hyphomicrobiales</taxon>
        <taxon>Phyllobacteriaceae</taxon>
        <taxon>Mesorhizobium</taxon>
    </lineage>
</organism>
<accession>A0A271LHG8</accession>
<comment type="caution">
    <text evidence="1">The sequence shown here is derived from an EMBL/GenBank/DDBJ whole genome shotgun (WGS) entry which is preliminary data.</text>
</comment>
<sequence length="59" mass="6399">MCGLLLTIQRMTQKIGINLRYAALRFGKNHAPNERHSGPFCVQETRGAAIGTRGAAMAV</sequence>
<dbReference type="Proteomes" id="UP000216442">
    <property type="component" value="Unassembled WGS sequence"/>
</dbReference>
<proteinExistence type="predicted"/>
<keyword evidence="2" id="KW-1185">Reference proteome</keyword>
<evidence type="ECO:0000313" key="1">
    <source>
        <dbReference type="EMBL" id="PAQ07563.1"/>
    </source>
</evidence>